<protein>
    <submittedName>
        <fullName evidence="8">Unannotated protein</fullName>
    </submittedName>
</protein>
<name>A0A6J6NJZ0_9ZZZZ</name>
<dbReference type="AlphaFoldDB" id="A0A6J6NJZ0"/>
<dbReference type="PANTHER" id="PTHR34296">
    <property type="entry name" value="TRANSCRIPTIONAL ACTIVATOR PROTEIN MED"/>
    <property type="match status" value="1"/>
</dbReference>
<evidence type="ECO:0000256" key="5">
    <source>
        <dbReference type="ARBA" id="ARBA00023136"/>
    </source>
</evidence>
<evidence type="ECO:0000256" key="1">
    <source>
        <dbReference type="ARBA" id="ARBA00004193"/>
    </source>
</evidence>
<dbReference type="InterPro" id="IPR028082">
    <property type="entry name" value="Peripla_BP_I"/>
</dbReference>
<reference evidence="8" key="1">
    <citation type="submission" date="2020-05" db="EMBL/GenBank/DDBJ databases">
        <authorList>
            <person name="Chiriac C."/>
            <person name="Salcher M."/>
            <person name="Ghai R."/>
            <person name="Kavagutti S V."/>
        </authorList>
    </citation>
    <scope>NUCLEOTIDE SEQUENCE</scope>
</reference>
<dbReference type="InterPro" id="IPR003760">
    <property type="entry name" value="PnrA-like"/>
</dbReference>
<evidence type="ECO:0000256" key="2">
    <source>
        <dbReference type="ARBA" id="ARBA00008610"/>
    </source>
</evidence>
<dbReference type="Gene3D" id="3.40.50.2300">
    <property type="match status" value="2"/>
</dbReference>
<comment type="similarity">
    <text evidence="2">Belongs to the BMP lipoprotein family.</text>
</comment>
<comment type="subcellular location">
    <subcellularLocation>
        <location evidence="1">Cell membrane</location>
        <topology evidence="1">Lipid-anchor</topology>
    </subcellularLocation>
</comment>
<dbReference type="GO" id="GO:0005886">
    <property type="term" value="C:plasma membrane"/>
    <property type="evidence" value="ECO:0007669"/>
    <property type="project" value="UniProtKB-SubCell"/>
</dbReference>
<evidence type="ECO:0000313" key="8">
    <source>
        <dbReference type="EMBL" id="CAB4685258.1"/>
    </source>
</evidence>
<evidence type="ECO:0000259" key="7">
    <source>
        <dbReference type="Pfam" id="PF02608"/>
    </source>
</evidence>
<keyword evidence="6" id="KW-0449">Lipoprotein</keyword>
<dbReference type="CDD" id="cd06354">
    <property type="entry name" value="PBP1_PrnA-like"/>
    <property type="match status" value="1"/>
</dbReference>
<sequence>MSKKLHVLSIIAASTLVAGVVVAPAAQAAGTKQKVCVALDTGGINDKSFNQTSYAGALAARSRGFASSVEYLPAKSPADYVPNLKSFVDKKCTLIIGVGYTLSDAIKASAAANPGIKYAIVDDNSGAANVKGITFKTDENSFLIGYLAAGMSKSGKVATYGGIQLPTVTIFMDGFARGVEYYNDVKSKNVQVLGWNTATKTGTFLGSFVDSTKALATSIAFEQQGADVIFPISGGMQEVTAGNSVKSKKSNVIWVDAAVMATGAKFASVTPVSALKGLNEGVLATVKEAFDGKFSNREYVGTLKNKGVGYVITPAWSKKIPASLQKEVRELGVDIAGGWVPVS</sequence>
<feature type="domain" description="ABC transporter substrate-binding protein PnrA-like" evidence="7">
    <location>
        <begin position="36"/>
        <end position="259"/>
    </location>
</feature>
<keyword evidence="5" id="KW-0472">Membrane</keyword>
<evidence type="ECO:0000256" key="3">
    <source>
        <dbReference type="ARBA" id="ARBA00022475"/>
    </source>
</evidence>
<evidence type="ECO:0000256" key="4">
    <source>
        <dbReference type="ARBA" id="ARBA00022729"/>
    </source>
</evidence>
<keyword evidence="4" id="KW-0732">Signal</keyword>
<dbReference type="EMBL" id="CAEZXI010000060">
    <property type="protein sequence ID" value="CAB4685258.1"/>
    <property type="molecule type" value="Genomic_DNA"/>
</dbReference>
<dbReference type="SUPFAM" id="SSF53822">
    <property type="entry name" value="Periplasmic binding protein-like I"/>
    <property type="match status" value="1"/>
</dbReference>
<dbReference type="Pfam" id="PF02608">
    <property type="entry name" value="Bmp"/>
    <property type="match status" value="1"/>
</dbReference>
<accession>A0A6J6NJZ0</accession>
<dbReference type="InterPro" id="IPR050957">
    <property type="entry name" value="BMP_lipoprotein"/>
</dbReference>
<evidence type="ECO:0000256" key="6">
    <source>
        <dbReference type="ARBA" id="ARBA00023288"/>
    </source>
</evidence>
<dbReference type="PANTHER" id="PTHR34296:SF2">
    <property type="entry name" value="ABC TRANSPORTER GUANOSINE-BINDING PROTEIN NUPN"/>
    <property type="match status" value="1"/>
</dbReference>
<keyword evidence="3" id="KW-1003">Cell membrane</keyword>
<proteinExistence type="inferred from homology"/>
<organism evidence="8">
    <name type="scientific">freshwater metagenome</name>
    <dbReference type="NCBI Taxonomy" id="449393"/>
    <lineage>
        <taxon>unclassified sequences</taxon>
        <taxon>metagenomes</taxon>
        <taxon>ecological metagenomes</taxon>
    </lineage>
</organism>
<gene>
    <name evidence="8" type="ORF">UFOPK2362_00659</name>
</gene>